<dbReference type="Gene3D" id="2.30.38.10">
    <property type="entry name" value="Luciferase, Domain 3"/>
    <property type="match status" value="1"/>
</dbReference>
<dbReference type="Gene3D" id="1.10.1200.10">
    <property type="entry name" value="ACP-like"/>
    <property type="match status" value="1"/>
</dbReference>
<dbReference type="InterPro" id="IPR025110">
    <property type="entry name" value="AMP-bd_C"/>
</dbReference>
<dbReference type="PANTHER" id="PTHR45527:SF10">
    <property type="entry name" value="PYOCHELIN SYNTHASE PCHF"/>
    <property type="match status" value="1"/>
</dbReference>
<dbReference type="FunFam" id="3.30.559.10:FF:000023">
    <property type="entry name" value="Non-ribosomal peptide synthetase"/>
    <property type="match status" value="1"/>
</dbReference>
<dbReference type="AlphaFoldDB" id="A0A679J4B3"/>
<dbReference type="PROSITE" id="PS50075">
    <property type="entry name" value="CARRIER"/>
    <property type="match status" value="1"/>
</dbReference>
<dbReference type="InterPro" id="IPR000873">
    <property type="entry name" value="AMP-dep_synth/lig_dom"/>
</dbReference>
<comment type="pathway">
    <text evidence="2">Siderophore biosynthesis.</text>
</comment>
<name>A0A679J4B3_9HYPH</name>
<evidence type="ECO:0000256" key="1">
    <source>
        <dbReference type="ARBA" id="ARBA00001957"/>
    </source>
</evidence>
<accession>A0A679J4B3</accession>
<dbReference type="CDD" id="cd19535">
    <property type="entry name" value="Cyc_NRPS"/>
    <property type="match status" value="1"/>
</dbReference>
<dbReference type="InterPro" id="IPR036736">
    <property type="entry name" value="ACP-like_sf"/>
</dbReference>
<dbReference type="InterPro" id="IPR001242">
    <property type="entry name" value="Condensation_dom"/>
</dbReference>
<evidence type="ECO:0000256" key="5">
    <source>
        <dbReference type="ARBA" id="ARBA00022598"/>
    </source>
</evidence>
<dbReference type="GO" id="GO:0044550">
    <property type="term" value="P:secondary metabolite biosynthetic process"/>
    <property type="evidence" value="ECO:0007669"/>
    <property type="project" value="TreeGrafter"/>
</dbReference>
<keyword evidence="5 8" id="KW-0436">Ligase</keyword>
<dbReference type="SUPFAM" id="SSF52777">
    <property type="entry name" value="CoA-dependent acyltransferases"/>
    <property type="match status" value="2"/>
</dbReference>
<dbReference type="InterPro" id="IPR057737">
    <property type="entry name" value="Condensation_MtbB-like"/>
</dbReference>
<feature type="compositionally biased region" description="Basic and acidic residues" evidence="6">
    <location>
        <begin position="1110"/>
        <end position="1130"/>
    </location>
</feature>
<dbReference type="InterPro" id="IPR023213">
    <property type="entry name" value="CAT-like_dom_sf"/>
</dbReference>
<dbReference type="PANTHER" id="PTHR45527">
    <property type="entry name" value="NONRIBOSOMAL PEPTIDE SYNTHETASE"/>
    <property type="match status" value="1"/>
</dbReference>
<dbReference type="Gene3D" id="3.30.559.10">
    <property type="entry name" value="Chloramphenicol acetyltransferase-like domain"/>
    <property type="match status" value="1"/>
</dbReference>
<dbReference type="GO" id="GO:0005737">
    <property type="term" value="C:cytoplasm"/>
    <property type="evidence" value="ECO:0007669"/>
    <property type="project" value="TreeGrafter"/>
</dbReference>
<evidence type="ECO:0000256" key="4">
    <source>
        <dbReference type="ARBA" id="ARBA00022553"/>
    </source>
</evidence>
<dbReference type="GO" id="GO:0031177">
    <property type="term" value="F:phosphopantetheine binding"/>
    <property type="evidence" value="ECO:0007669"/>
    <property type="project" value="InterPro"/>
</dbReference>
<dbReference type="Pfam" id="PF00668">
    <property type="entry name" value="Condensation"/>
    <property type="match status" value="1"/>
</dbReference>
<dbReference type="Gene3D" id="3.30.559.30">
    <property type="entry name" value="Nonribosomal peptide synthetase, condensation domain"/>
    <property type="match status" value="1"/>
</dbReference>
<organism evidence="8">
    <name type="scientific">Methylobacterium bullatum</name>
    <dbReference type="NCBI Taxonomy" id="570505"/>
    <lineage>
        <taxon>Bacteria</taxon>
        <taxon>Pseudomonadati</taxon>
        <taxon>Pseudomonadota</taxon>
        <taxon>Alphaproteobacteria</taxon>
        <taxon>Hyphomicrobiales</taxon>
        <taxon>Methylobacteriaceae</taxon>
        <taxon>Methylobacterium</taxon>
    </lineage>
</organism>
<proteinExistence type="predicted"/>
<dbReference type="Gene3D" id="3.30.300.30">
    <property type="match status" value="1"/>
</dbReference>
<dbReference type="SMART" id="SM00823">
    <property type="entry name" value="PKS_PP"/>
    <property type="match status" value="1"/>
</dbReference>
<dbReference type="GO" id="GO:0043041">
    <property type="term" value="P:amino acid activation for nonribosomal peptide biosynthetic process"/>
    <property type="evidence" value="ECO:0007669"/>
    <property type="project" value="TreeGrafter"/>
</dbReference>
<dbReference type="Pfam" id="PF00501">
    <property type="entry name" value="AMP-binding"/>
    <property type="match status" value="1"/>
</dbReference>
<reference evidence="8" key="1">
    <citation type="submission" date="2019-12" db="EMBL/GenBank/DDBJ databases">
        <authorList>
            <person name="Cremers G."/>
        </authorList>
    </citation>
    <scope>NUCLEOTIDE SEQUENCE</scope>
    <source>
        <strain evidence="8">Mbul1</strain>
    </source>
</reference>
<dbReference type="InterPro" id="IPR045851">
    <property type="entry name" value="AMP-bd_C_sf"/>
</dbReference>
<dbReference type="InterPro" id="IPR020845">
    <property type="entry name" value="AMP-binding_CS"/>
</dbReference>
<dbReference type="EMBL" id="LR743504">
    <property type="protein sequence ID" value="CAA2105845.1"/>
    <property type="molecule type" value="Genomic_DNA"/>
</dbReference>
<dbReference type="Pfam" id="PF00550">
    <property type="entry name" value="PP-binding"/>
    <property type="match status" value="1"/>
</dbReference>
<protein>
    <submittedName>
        <fullName evidence="8">Phenyloxazoline synthase MbtB</fullName>
        <ecNumber evidence="8">6.3.2.-</ecNumber>
    </submittedName>
</protein>
<gene>
    <name evidence="8" type="primary">mbtB_2</name>
    <name evidence="8" type="ORF">MBUL_03393</name>
</gene>
<dbReference type="FunFam" id="3.40.50.12780:FF:000012">
    <property type="entry name" value="Non-ribosomal peptide synthetase"/>
    <property type="match status" value="1"/>
</dbReference>
<keyword evidence="3" id="KW-0596">Phosphopantetheine</keyword>
<dbReference type="NCBIfam" id="TIGR01733">
    <property type="entry name" value="AA-adenyl-dom"/>
    <property type="match status" value="1"/>
</dbReference>
<dbReference type="Gene3D" id="3.40.50.980">
    <property type="match status" value="2"/>
</dbReference>
<dbReference type="InterPro" id="IPR010071">
    <property type="entry name" value="AA_adenyl_dom"/>
</dbReference>
<dbReference type="PROSITE" id="PS00455">
    <property type="entry name" value="AMP_BINDING"/>
    <property type="match status" value="1"/>
</dbReference>
<sequence>MTVIGGLTPDQQALLSQLLAKADAGGGDLKESLQGVEEPSRQISDALVQPDVENRHAPFPLTDIQMAYWLGRSRTFDLGSVASHGYQEYECPRLDLPRFEAAWQAVIARHDMLRAVVDSNGQMRILPETPLFRIPAEDMSDSPPALREARLDAIRETMAHRVPSPGHWPLLELRVSRLSAERDRIHLSCDAIVADVYSMFLAFDEVGRLYDDPTLSLDGLAFSFRDYVLAIKAQESLPAFVAAERYWLARIDGLSPPPDLPLALTAPSGPSRFVRRTLHLPAPRWLALKRRANALGLTPSLVLLCAYAETLRMWSRNPAFTINLTLFNRLPLHPDIERIMGDFTSTLLLDLGADDAPAESFERRVRRTQDRFWADYEHASFTGVRVLQHLSQKRRAAVSMPIVFTSALGVGDVGRKLDQAGRLLGRPTYGITQTPQVQIDHQVFELDGGLGVNWDVVEGLFAPGVIEAMFAAYRGLLEGLASGEGEGGRDPWSDPRPVQLPMAQRAVRDTLNATAADLGPEGLLHAAVLAQARTTPDRIALIDPERSLSYRTLAAEAEALAGELDARLGPPAGSDELVAVALSKGWRQVVAVLAVLISGRAYMPLDPDLPDARQRTILAEGQPVAVLARGTLAAHASTETACPVLVVEPRPGAALAAHPPAPRSRPRDLAYVIFTSGSTGVPKGVMIEHRAALNTVRDVNARFGIGAEDGVFGLSSLSFDLSVYDLFGPLSCGGRLVLPAPGEARDPEAWAARLTREAVTVWNTVPALWQMLVEHAPRLPSPPRLVLLSGDWIPLDLIPRSRTLFPSSRLVSLGGATEAAIWSVAHPVEEEPGPDWRSVPYGRPLANQRLHVLGPDLSPRPDWVVGDLFIAGDGLARGYWRDPVRTQASFPVHPRSGERLYRTGDLARVRPDGTLEFLGREDQQVKVAGHRIELGEIEAALNRCDGVAGSVAAALGHPPGPRRLAAWIVAADASAPPAVETLRRSLADTLPAYMLPRTIALIDAIPLSQNGKIDRAKLPDIRDTDTETVREVPEGEVETVVAAAVADELGLTAVGATDAFFEIGATSLSIVAIHRVIETKLGRKIPLLALFEHPSARALAQHVEGARGESRLGLADDRAARRKARLGDRRPSRRPTQETAS</sequence>
<evidence type="ECO:0000256" key="6">
    <source>
        <dbReference type="SAM" id="MobiDB-lite"/>
    </source>
</evidence>
<comment type="cofactor">
    <cofactor evidence="1">
        <name>pantetheine 4'-phosphate</name>
        <dbReference type="ChEBI" id="CHEBI:47942"/>
    </cofactor>
</comment>
<dbReference type="GO" id="GO:0016874">
    <property type="term" value="F:ligase activity"/>
    <property type="evidence" value="ECO:0007669"/>
    <property type="project" value="UniProtKB-KW"/>
</dbReference>
<feature type="region of interest" description="Disordered" evidence="6">
    <location>
        <begin position="1110"/>
        <end position="1141"/>
    </location>
</feature>
<dbReference type="InterPro" id="IPR020806">
    <property type="entry name" value="PKS_PP-bd"/>
</dbReference>
<dbReference type="FunFam" id="3.30.559.30:FF:000006">
    <property type="entry name" value="Yersiniabactin polyketide/non-ribosomal peptide synthetase"/>
    <property type="match status" value="1"/>
</dbReference>
<dbReference type="EC" id="6.3.2.-" evidence="8"/>
<dbReference type="InterPro" id="IPR009081">
    <property type="entry name" value="PP-bd_ACP"/>
</dbReference>
<dbReference type="SUPFAM" id="SSF56801">
    <property type="entry name" value="Acetyl-CoA synthetase-like"/>
    <property type="match status" value="1"/>
</dbReference>
<dbReference type="Pfam" id="PF13193">
    <property type="entry name" value="AMP-binding_C"/>
    <property type="match status" value="1"/>
</dbReference>
<evidence type="ECO:0000256" key="3">
    <source>
        <dbReference type="ARBA" id="ARBA00022450"/>
    </source>
</evidence>
<evidence type="ECO:0000313" key="8">
    <source>
        <dbReference type="EMBL" id="CAA2105845.1"/>
    </source>
</evidence>
<evidence type="ECO:0000256" key="2">
    <source>
        <dbReference type="ARBA" id="ARBA00004924"/>
    </source>
</evidence>
<dbReference type="SUPFAM" id="SSF47336">
    <property type="entry name" value="ACP-like"/>
    <property type="match status" value="1"/>
</dbReference>
<evidence type="ECO:0000259" key="7">
    <source>
        <dbReference type="PROSITE" id="PS50075"/>
    </source>
</evidence>
<feature type="domain" description="Carrier" evidence="7">
    <location>
        <begin position="1032"/>
        <end position="1107"/>
    </location>
</feature>
<keyword evidence="4" id="KW-0597">Phosphoprotein</keyword>